<keyword evidence="2" id="KW-1185">Reference proteome</keyword>
<dbReference type="RefSeq" id="WP_005990324.1">
    <property type="nucleotide sequence ID" value="NZ_AECZ01000001.1"/>
</dbReference>
<proteinExistence type="predicted"/>
<dbReference type="InterPro" id="IPR038444">
    <property type="entry name" value="DUF465_sf"/>
</dbReference>
<dbReference type="Gene3D" id="6.10.280.50">
    <property type="match status" value="1"/>
</dbReference>
<evidence type="ECO:0000313" key="2">
    <source>
        <dbReference type="Proteomes" id="UP000006250"/>
    </source>
</evidence>
<evidence type="ECO:0000313" key="1">
    <source>
        <dbReference type="EMBL" id="EFL53205.1"/>
    </source>
</evidence>
<dbReference type="EMBL" id="AECZ01000001">
    <property type="protein sequence ID" value="EFL53205.1"/>
    <property type="molecule type" value="Genomic_DNA"/>
</dbReference>
<dbReference type="eggNOG" id="ENOG503394W">
    <property type="taxonomic scope" value="Bacteria"/>
</dbReference>
<dbReference type="STRING" id="596151.DesfrDRAFT_0253"/>
<organism evidence="1 2">
    <name type="scientific">Solidesulfovibrio fructosivorans JJ]</name>
    <dbReference type="NCBI Taxonomy" id="596151"/>
    <lineage>
        <taxon>Bacteria</taxon>
        <taxon>Pseudomonadati</taxon>
        <taxon>Thermodesulfobacteriota</taxon>
        <taxon>Desulfovibrionia</taxon>
        <taxon>Desulfovibrionales</taxon>
        <taxon>Desulfovibrionaceae</taxon>
        <taxon>Solidesulfovibrio</taxon>
    </lineage>
</organism>
<sequence length="77" mass="9095">MDQRDLDLIAKYGEADPELKSLYEEHVAFEKILEKMEGKPFLNPAEETELKEIKKKKLSGKTRIETLLRKYRKAEDQ</sequence>
<dbReference type="AlphaFoldDB" id="E1JRK4"/>
<comment type="caution">
    <text evidence="1">The sequence shown here is derived from an EMBL/GenBank/DDBJ whole genome shotgun (WGS) entry which is preliminary data.</text>
</comment>
<gene>
    <name evidence="1" type="ORF">DesfrDRAFT_0253</name>
</gene>
<dbReference type="OrthoDB" id="5471937at2"/>
<accession>E1JRK4</accession>
<name>E1JRK4_SOLFR</name>
<reference evidence="1 2" key="1">
    <citation type="submission" date="2010-08" db="EMBL/GenBank/DDBJ databases">
        <title>The draft genome of Desulfovibrio fructosovorans JJ.</title>
        <authorList>
            <consortium name="US DOE Joint Genome Institute (JGI-PGF)"/>
            <person name="Lucas S."/>
            <person name="Copeland A."/>
            <person name="Lapidus A."/>
            <person name="Cheng J.-F."/>
            <person name="Bruce D."/>
            <person name="Goodwin L."/>
            <person name="Pitluck S."/>
            <person name="Land M.L."/>
            <person name="Hauser L."/>
            <person name="Chang Y.-J."/>
            <person name="Jeffries C."/>
            <person name="Wall J.D."/>
            <person name="Stahl D.A."/>
            <person name="Arkin A.P."/>
            <person name="Dehal P."/>
            <person name="Stolyar S.M."/>
            <person name="Hazen T.C."/>
            <person name="Woyke T.J."/>
        </authorList>
    </citation>
    <scope>NUCLEOTIDE SEQUENCE [LARGE SCALE GENOMIC DNA]</scope>
    <source>
        <strain evidence="1 2">JJ</strain>
    </source>
</reference>
<evidence type="ECO:0008006" key="3">
    <source>
        <dbReference type="Google" id="ProtNLM"/>
    </source>
</evidence>
<protein>
    <recommendedName>
        <fullName evidence="3">DUF465 domain-containing protein</fullName>
    </recommendedName>
</protein>
<dbReference type="Proteomes" id="UP000006250">
    <property type="component" value="Unassembled WGS sequence"/>
</dbReference>